<dbReference type="InterPro" id="IPR002160">
    <property type="entry name" value="Prot_inh_Kunz-lg"/>
</dbReference>
<gene>
    <name evidence="2" type="ORF">DY000_02063718</name>
</gene>
<dbReference type="Proteomes" id="UP000266723">
    <property type="component" value="Unassembled WGS sequence"/>
</dbReference>
<proteinExistence type="predicted"/>
<dbReference type="PANTHER" id="PTHR33107:SF89">
    <property type="entry name" value="KUNITZ TRYPSIN INHIBITOR 2"/>
    <property type="match status" value="1"/>
</dbReference>
<dbReference type="PROSITE" id="PS00283">
    <property type="entry name" value="SOYBEAN_KUNITZ"/>
    <property type="match status" value="1"/>
</dbReference>
<dbReference type="EMBL" id="QGKV02001556">
    <property type="protein sequence ID" value="KAF3517594.1"/>
    <property type="molecule type" value="Genomic_DNA"/>
</dbReference>
<reference evidence="2 3" key="1">
    <citation type="journal article" date="2020" name="BMC Genomics">
        <title>Intraspecific diversification of the crop wild relative Brassica cretica Lam. using demographic model selection.</title>
        <authorList>
            <person name="Kioukis A."/>
            <person name="Michalopoulou V.A."/>
            <person name="Briers L."/>
            <person name="Pirintsos S."/>
            <person name="Studholme D.J."/>
            <person name="Pavlidis P."/>
            <person name="Sarris P.F."/>
        </authorList>
    </citation>
    <scope>NUCLEOTIDE SEQUENCE [LARGE SCALE GENOMIC DNA]</scope>
    <source>
        <strain evidence="3">cv. PFS-1207/04</strain>
    </source>
</reference>
<feature type="chain" id="PRO_5046812829" evidence="1">
    <location>
        <begin position="24"/>
        <end position="215"/>
    </location>
</feature>
<dbReference type="Pfam" id="PF00197">
    <property type="entry name" value="Kunitz_legume"/>
    <property type="match status" value="1"/>
</dbReference>
<evidence type="ECO:0000313" key="2">
    <source>
        <dbReference type="EMBL" id="KAF3517594.1"/>
    </source>
</evidence>
<dbReference type="SUPFAM" id="SSF50386">
    <property type="entry name" value="STI-like"/>
    <property type="match status" value="1"/>
</dbReference>
<comment type="caution">
    <text evidence="2">The sequence shown here is derived from an EMBL/GenBank/DDBJ whole genome shotgun (WGS) entry which is preliminary data.</text>
</comment>
<organism evidence="2 3">
    <name type="scientific">Brassica cretica</name>
    <name type="common">Mustard</name>
    <dbReference type="NCBI Taxonomy" id="69181"/>
    <lineage>
        <taxon>Eukaryota</taxon>
        <taxon>Viridiplantae</taxon>
        <taxon>Streptophyta</taxon>
        <taxon>Embryophyta</taxon>
        <taxon>Tracheophyta</taxon>
        <taxon>Spermatophyta</taxon>
        <taxon>Magnoliopsida</taxon>
        <taxon>eudicotyledons</taxon>
        <taxon>Gunneridae</taxon>
        <taxon>Pentapetalae</taxon>
        <taxon>rosids</taxon>
        <taxon>malvids</taxon>
        <taxon>Brassicales</taxon>
        <taxon>Brassicaceae</taxon>
        <taxon>Brassiceae</taxon>
        <taxon>Brassica</taxon>
    </lineage>
</organism>
<dbReference type="InterPro" id="IPR011065">
    <property type="entry name" value="Kunitz_inhibitor_STI-like_sf"/>
</dbReference>
<evidence type="ECO:0000256" key="1">
    <source>
        <dbReference type="SAM" id="SignalP"/>
    </source>
</evidence>
<dbReference type="SMART" id="SM00452">
    <property type="entry name" value="STI"/>
    <property type="match status" value="1"/>
</dbReference>
<evidence type="ECO:0000313" key="3">
    <source>
        <dbReference type="Proteomes" id="UP000266723"/>
    </source>
</evidence>
<name>A0ABQ7AUG3_BRACR</name>
<dbReference type="Gene3D" id="2.80.10.50">
    <property type="match status" value="1"/>
</dbReference>
<sequence length="215" mass="23738">MKEPSMATFLIAFLLAAAVFAHGKEVVKDTNGNPVKPGAKYFIQAVETESNMGGGLIPNAIKYPTCPFGIIQTRYPYQPGTPVNFEYPFIDRDSFETSSDIHIRFRPEMWVFCTEFSKLWAVDVSSSAAKEPVIIIGGELRRPDSVFKVEKATRAHTYKLTTSYGTVGTVPAAFCDVRQLVVTKDEAKTLFVEFVKVDDVTTATTTSTTSSVEKL</sequence>
<keyword evidence="1" id="KW-0732">Signal</keyword>
<accession>A0ABQ7AUG3</accession>
<feature type="signal peptide" evidence="1">
    <location>
        <begin position="1"/>
        <end position="23"/>
    </location>
</feature>
<protein>
    <submittedName>
        <fullName evidence="2">Uncharacterized protein</fullName>
    </submittedName>
</protein>
<keyword evidence="3" id="KW-1185">Reference proteome</keyword>
<dbReference type="PANTHER" id="PTHR33107">
    <property type="entry name" value="KUNITZ TRYPSIN INHIBITOR 2"/>
    <property type="match status" value="1"/>
</dbReference>